<reference evidence="2" key="1">
    <citation type="journal article" date="2021" name="Front. Microbiol.">
        <title>Comprehensive Comparative Genomics and Phenotyping of Methylobacterium Species.</title>
        <authorList>
            <person name="Alessa O."/>
            <person name="Ogura Y."/>
            <person name="Fujitani Y."/>
            <person name="Takami H."/>
            <person name="Hayashi T."/>
            <person name="Sahin N."/>
            <person name="Tani A."/>
        </authorList>
    </citation>
    <scope>NUCLEOTIDE SEQUENCE</scope>
    <source>
        <strain evidence="2">KCTC 52305</strain>
    </source>
</reference>
<organism evidence="2 3">
    <name type="scientific">Methylobacterium crusticola</name>
    <dbReference type="NCBI Taxonomy" id="1697972"/>
    <lineage>
        <taxon>Bacteria</taxon>
        <taxon>Pseudomonadati</taxon>
        <taxon>Pseudomonadota</taxon>
        <taxon>Alphaproteobacteria</taxon>
        <taxon>Hyphomicrobiales</taxon>
        <taxon>Methylobacteriaceae</taxon>
        <taxon>Methylobacterium</taxon>
    </lineage>
</organism>
<evidence type="ECO:0000313" key="2">
    <source>
        <dbReference type="EMBL" id="GJD52696.1"/>
    </source>
</evidence>
<keyword evidence="3" id="KW-1185">Reference proteome</keyword>
<dbReference type="InterPro" id="IPR009044">
    <property type="entry name" value="ssDNA-bd_transcriptional_reg"/>
</dbReference>
<proteinExistence type="predicted"/>
<comment type="caution">
    <text evidence="2">The sequence shown here is derived from an EMBL/GenBank/DDBJ whole genome shotgun (WGS) entry which is preliminary data.</text>
</comment>
<dbReference type="Proteomes" id="UP001055167">
    <property type="component" value="Unassembled WGS sequence"/>
</dbReference>
<dbReference type="Gene3D" id="2.30.31.10">
    <property type="entry name" value="Transcriptional Coactivator Pc4, Chain A"/>
    <property type="match status" value="1"/>
</dbReference>
<name>A0ABQ4R4T2_9HYPH</name>
<dbReference type="SUPFAM" id="SSF54447">
    <property type="entry name" value="ssDNA-binding transcriptional regulator domain"/>
    <property type="match status" value="1"/>
</dbReference>
<protein>
    <recommendedName>
        <fullName evidence="1">Transcriptional coactivator p15 (PC4) C-terminal domain-containing protein</fullName>
    </recommendedName>
</protein>
<dbReference type="Pfam" id="PF02229">
    <property type="entry name" value="PC4"/>
    <property type="match status" value="1"/>
</dbReference>
<evidence type="ECO:0000259" key="1">
    <source>
        <dbReference type="Pfam" id="PF02229"/>
    </source>
</evidence>
<dbReference type="RefSeq" id="WP_128561215.1">
    <property type="nucleotide sequence ID" value="NZ_BPQH01000021.1"/>
</dbReference>
<reference evidence="2" key="2">
    <citation type="submission" date="2021-08" db="EMBL/GenBank/DDBJ databases">
        <authorList>
            <person name="Tani A."/>
            <person name="Ola A."/>
            <person name="Ogura Y."/>
            <person name="Katsura K."/>
            <person name="Hayashi T."/>
        </authorList>
    </citation>
    <scope>NUCLEOTIDE SEQUENCE</scope>
    <source>
        <strain evidence="2">KCTC 52305</strain>
    </source>
</reference>
<sequence length="86" mass="9458">MSDDILIGEIPKNAREALRVQLREFKGHEFVDLRLFVIGPDGELVPTQKGIGVHPRLLRRVIEALEAAEVETQRPLTAALCVGTGS</sequence>
<evidence type="ECO:0000313" key="3">
    <source>
        <dbReference type="Proteomes" id="UP001055167"/>
    </source>
</evidence>
<dbReference type="InterPro" id="IPR003173">
    <property type="entry name" value="PC4_C"/>
</dbReference>
<accession>A0ABQ4R4T2</accession>
<dbReference type="EMBL" id="BPQH01000021">
    <property type="protein sequence ID" value="GJD52696.1"/>
    <property type="molecule type" value="Genomic_DNA"/>
</dbReference>
<gene>
    <name evidence="2" type="ORF">OPKNFCMD_5462</name>
</gene>
<feature type="domain" description="Transcriptional coactivator p15 (PC4) C-terminal" evidence="1">
    <location>
        <begin position="15"/>
        <end position="63"/>
    </location>
</feature>